<dbReference type="AlphaFoldDB" id="A0A099GHC1"/>
<keyword evidence="2" id="KW-0805">Transcription regulation</keyword>
<proteinExistence type="inferred from homology"/>
<reference evidence="6 7" key="2">
    <citation type="submission" date="2014-10" db="EMBL/GenBank/DDBJ databases">
        <title>Paracoccus sanguinis sp. nov., isolated from clinical specimens of New York State patients.</title>
        <authorList>
            <person name="Mingle L.A."/>
            <person name="Cole J.A."/>
            <person name="Lapierre P."/>
            <person name="Musser K.A."/>
        </authorList>
    </citation>
    <scope>NUCLEOTIDE SEQUENCE [LARGE SCALE GENOMIC DNA]</scope>
    <source>
        <strain evidence="6 7">5503</strain>
    </source>
</reference>
<reference evidence="6 7" key="1">
    <citation type="submission" date="2014-09" db="EMBL/GenBank/DDBJ databases">
        <authorList>
            <person name="McGinnis J.M."/>
            <person name="Wolfgang W.J."/>
        </authorList>
    </citation>
    <scope>NUCLEOTIDE SEQUENCE [LARGE SCALE GENOMIC DNA]</scope>
    <source>
        <strain evidence="6 7">5503</strain>
    </source>
</reference>
<dbReference type="Pfam" id="PF13693">
    <property type="entry name" value="HTH_35"/>
    <property type="match status" value="1"/>
</dbReference>
<dbReference type="Gene3D" id="1.10.260.40">
    <property type="entry name" value="lambda repressor-like DNA-binding domains"/>
    <property type="match status" value="1"/>
</dbReference>
<evidence type="ECO:0000259" key="5">
    <source>
        <dbReference type="PROSITE" id="PS50943"/>
    </source>
</evidence>
<dbReference type="InterPro" id="IPR010982">
    <property type="entry name" value="Lambda_DNA-bd_dom_sf"/>
</dbReference>
<accession>A0A099GHC1</accession>
<evidence type="ECO:0000313" key="6">
    <source>
        <dbReference type="EMBL" id="KGJ22255.1"/>
    </source>
</evidence>
<feature type="domain" description="HTH cro/C1-type" evidence="5">
    <location>
        <begin position="16"/>
        <end position="69"/>
    </location>
</feature>
<dbReference type="InterPro" id="IPR038722">
    <property type="entry name" value="Ner_HTH_dom"/>
</dbReference>
<sequence>MFHEQLHADGNQRETIKYALRLRGLTLADVGKALGVSGSTVSIVVKGERRSRRVAEYVATVLNASVDDLFPGLYTSRGPRR</sequence>
<dbReference type="SUPFAM" id="SSF47413">
    <property type="entry name" value="lambda repressor-like DNA-binding domains"/>
    <property type="match status" value="1"/>
</dbReference>
<comment type="caution">
    <text evidence="6">The sequence shown here is derived from an EMBL/GenBank/DDBJ whole genome shotgun (WGS) entry which is preliminary data.</text>
</comment>
<dbReference type="CDD" id="cd00093">
    <property type="entry name" value="HTH_XRE"/>
    <property type="match status" value="1"/>
</dbReference>
<protein>
    <recommendedName>
        <fullName evidence="5">HTH cro/C1-type domain-containing protein</fullName>
    </recommendedName>
</protein>
<dbReference type="GO" id="GO:0003677">
    <property type="term" value="F:DNA binding"/>
    <property type="evidence" value="ECO:0007669"/>
    <property type="project" value="UniProtKB-KW"/>
</dbReference>
<dbReference type="InterPro" id="IPR001387">
    <property type="entry name" value="Cro/C1-type_HTH"/>
</dbReference>
<evidence type="ECO:0000256" key="2">
    <source>
        <dbReference type="ARBA" id="ARBA00023015"/>
    </source>
</evidence>
<dbReference type="PROSITE" id="PS50943">
    <property type="entry name" value="HTH_CROC1"/>
    <property type="match status" value="1"/>
</dbReference>
<evidence type="ECO:0000256" key="3">
    <source>
        <dbReference type="ARBA" id="ARBA00023125"/>
    </source>
</evidence>
<dbReference type="EMBL" id="JRKQ01000040">
    <property type="protein sequence ID" value="KGJ22255.1"/>
    <property type="molecule type" value="Genomic_DNA"/>
</dbReference>
<evidence type="ECO:0000256" key="1">
    <source>
        <dbReference type="ARBA" id="ARBA00006157"/>
    </source>
</evidence>
<organism evidence="6 7">
    <name type="scientific">Paracoccus sanguinis</name>
    <dbReference type="NCBI Taxonomy" id="1545044"/>
    <lineage>
        <taxon>Bacteria</taxon>
        <taxon>Pseudomonadati</taxon>
        <taxon>Pseudomonadota</taxon>
        <taxon>Alphaproteobacteria</taxon>
        <taxon>Rhodobacterales</taxon>
        <taxon>Paracoccaceae</taxon>
        <taxon>Paracoccus</taxon>
    </lineage>
</organism>
<comment type="similarity">
    <text evidence="1">Belongs to the ner transcriptional regulatory family.</text>
</comment>
<dbReference type="RefSeq" id="WP_036709461.1">
    <property type="nucleotide sequence ID" value="NZ_JRKQ01000040.1"/>
</dbReference>
<evidence type="ECO:0000256" key="4">
    <source>
        <dbReference type="ARBA" id="ARBA00023163"/>
    </source>
</evidence>
<name>A0A099GHC1_9RHOB</name>
<gene>
    <name evidence="6" type="ORF">IX56_09110</name>
</gene>
<keyword evidence="3" id="KW-0238">DNA-binding</keyword>
<evidence type="ECO:0000313" key="7">
    <source>
        <dbReference type="Proteomes" id="UP000029858"/>
    </source>
</evidence>
<dbReference type="SMART" id="SM00530">
    <property type="entry name" value="HTH_XRE"/>
    <property type="match status" value="1"/>
</dbReference>
<dbReference type="Proteomes" id="UP000029858">
    <property type="component" value="Unassembled WGS sequence"/>
</dbReference>
<keyword evidence="4" id="KW-0804">Transcription</keyword>